<organism evidence="2 3">
    <name type="scientific">Streptomyces albireticuli</name>
    <dbReference type="NCBI Taxonomy" id="1940"/>
    <lineage>
        <taxon>Bacteria</taxon>
        <taxon>Bacillati</taxon>
        <taxon>Actinomycetota</taxon>
        <taxon>Actinomycetes</taxon>
        <taxon>Kitasatosporales</taxon>
        <taxon>Streptomycetaceae</taxon>
        <taxon>Streptomyces</taxon>
    </lineage>
</organism>
<name>A0A2A2D5W0_9ACTN</name>
<dbReference type="InterPro" id="IPR027843">
    <property type="entry name" value="DUF4440"/>
</dbReference>
<sequence length="139" mass="14882">MSVAGNTESVLTSEVETAVRGVVQALEDAFNAHDADALGETYARNATWTNAMGHVSQGREAITEAARRALPMLAEQFVRYEVTGLLPVRPDVIAVNVVQSPVTEAGEPVEGPKGAPLYVVSREDEGWRIIAGSNTFRNS</sequence>
<dbReference type="EMBL" id="NSJV01000432">
    <property type="protein sequence ID" value="PAU46702.1"/>
    <property type="molecule type" value="Genomic_DNA"/>
</dbReference>
<dbReference type="Proteomes" id="UP000218944">
    <property type="component" value="Unassembled WGS sequence"/>
</dbReference>
<dbReference type="NCBIfam" id="TIGR02246">
    <property type="entry name" value="SgcJ/EcaC family oxidoreductase"/>
    <property type="match status" value="1"/>
</dbReference>
<feature type="domain" description="DUF4440" evidence="1">
    <location>
        <begin position="19"/>
        <end position="129"/>
    </location>
</feature>
<evidence type="ECO:0000313" key="3">
    <source>
        <dbReference type="Proteomes" id="UP000218944"/>
    </source>
</evidence>
<gene>
    <name evidence="2" type="ORF">CK936_22780</name>
</gene>
<keyword evidence="3" id="KW-1185">Reference proteome</keyword>
<dbReference type="InterPro" id="IPR011944">
    <property type="entry name" value="Steroid_delta5-4_isomerase"/>
</dbReference>
<dbReference type="AlphaFoldDB" id="A0A2A2D5W0"/>
<accession>A0A2A2D5W0</accession>
<comment type="caution">
    <text evidence="2">The sequence shown here is derived from an EMBL/GenBank/DDBJ whole genome shotgun (WGS) entry which is preliminary data.</text>
</comment>
<dbReference type="Pfam" id="PF14534">
    <property type="entry name" value="DUF4440"/>
    <property type="match status" value="1"/>
</dbReference>
<dbReference type="Gene3D" id="3.10.450.50">
    <property type="match status" value="1"/>
</dbReference>
<evidence type="ECO:0000313" key="2">
    <source>
        <dbReference type="EMBL" id="PAU46702.1"/>
    </source>
</evidence>
<evidence type="ECO:0000259" key="1">
    <source>
        <dbReference type="Pfam" id="PF14534"/>
    </source>
</evidence>
<dbReference type="SUPFAM" id="SSF54427">
    <property type="entry name" value="NTF2-like"/>
    <property type="match status" value="1"/>
</dbReference>
<protein>
    <submittedName>
        <fullName evidence="2">DUF4440 domain-containing protein</fullName>
    </submittedName>
</protein>
<dbReference type="InterPro" id="IPR032710">
    <property type="entry name" value="NTF2-like_dom_sf"/>
</dbReference>
<reference evidence="2 3" key="1">
    <citation type="submission" date="2017-08" db="EMBL/GenBank/DDBJ databases">
        <title>Genome sequence of Streptomyces albireticuli NRRL B-1670.</title>
        <authorList>
            <person name="Graham D.E."/>
            <person name="Mahan K.M."/>
            <person name="Klingeman D.M."/>
            <person name="Hettich R.L."/>
            <person name="Parry R.J."/>
            <person name="Spain J.C."/>
        </authorList>
    </citation>
    <scope>NUCLEOTIDE SEQUENCE [LARGE SCALE GENOMIC DNA]</scope>
    <source>
        <strain evidence="2 3">NRRL B-1670</strain>
    </source>
</reference>
<proteinExistence type="predicted"/>